<evidence type="ECO:0000259" key="7">
    <source>
        <dbReference type="Pfam" id="PF06271"/>
    </source>
</evidence>
<keyword evidence="4 6" id="KW-1133">Transmembrane helix</keyword>
<dbReference type="InterPro" id="IPR010432">
    <property type="entry name" value="RDD"/>
</dbReference>
<dbReference type="EMBL" id="PEWD01000005">
    <property type="protein sequence ID" value="PIU69336.1"/>
    <property type="molecule type" value="Genomic_DNA"/>
</dbReference>
<dbReference type="Proteomes" id="UP000229916">
    <property type="component" value="Unassembled WGS sequence"/>
</dbReference>
<feature type="transmembrane region" description="Helical" evidence="6">
    <location>
        <begin position="26"/>
        <end position="52"/>
    </location>
</feature>
<keyword evidence="2" id="KW-1003">Cell membrane</keyword>
<protein>
    <recommendedName>
        <fullName evidence="7">RDD domain-containing protein</fullName>
    </recommendedName>
</protein>
<gene>
    <name evidence="8" type="ORF">COS81_00320</name>
</gene>
<dbReference type="PANTHER" id="PTHR36115:SF4">
    <property type="entry name" value="MEMBRANE PROTEIN"/>
    <property type="match status" value="1"/>
</dbReference>
<accession>A0A2M7APN8</accession>
<feature type="transmembrane region" description="Helical" evidence="6">
    <location>
        <begin position="115"/>
        <end position="136"/>
    </location>
</feature>
<evidence type="ECO:0000256" key="6">
    <source>
        <dbReference type="SAM" id="Phobius"/>
    </source>
</evidence>
<feature type="transmembrane region" description="Helical" evidence="6">
    <location>
        <begin position="162"/>
        <end position="184"/>
    </location>
</feature>
<sequence length="228" mass="26221">MELFGYKRWVFMEESKPGYAGYLIRLAAYVTDVLIFNLVFLFLAWVFISLYLKDLGLLLKSLGSLFLFIFLFNRILWHIYLIFLTTHLGGSLGKRLFGLRVTTLEGRNLSLVQSAFRFIIGYFVSGVLLGLGYLAIFKNPQKQGWHDQVSDTLVIQEKKQGLILGLISLTVFLSISVGLFYFSIVRLAESQTFMIQVQNEIEKMQTVVQNLQTKTSTDDLHFYRSDLV</sequence>
<reference evidence="9" key="1">
    <citation type="submission" date="2017-09" db="EMBL/GenBank/DDBJ databases">
        <title>Depth-based differentiation of microbial function through sediment-hosted aquifers and enrichment of novel symbionts in the deep terrestrial subsurface.</title>
        <authorList>
            <person name="Probst A.J."/>
            <person name="Ladd B."/>
            <person name="Jarett J.K."/>
            <person name="Geller-Mcgrath D.E."/>
            <person name="Sieber C.M.K."/>
            <person name="Emerson J.B."/>
            <person name="Anantharaman K."/>
            <person name="Thomas B.C."/>
            <person name="Malmstrom R."/>
            <person name="Stieglmeier M."/>
            <person name="Klingl A."/>
            <person name="Woyke T."/>
            <person name="Ryan C.M."/>
            <person name="Banfield J.F."/>
        </authorList>
    </citation>
    <scope>NUCLEOTIDE SEQUENCE [LARGE SCALE GENOMIC DNA]</scope>
</reference>
<evidence type="ECO:0000313" key="9">
    <source>
        <dbReference type="Proteomes" id="UP000229916"/>
    </source>
</evidence>
<proteinExistence type="predicted"/>
<keyword evidence="5 6" id="KW-0472">Membrane</keyword>
<comment type="caution">
    <text evidence="8">The sequence shown here is derived from an EMBL/GenBank/DDBJ whole genome shotgun (WGS) entry which is preliminary data.</text>
</comment>
<evidence type="ECO:0000256" key="2">
    <source>
        <dbReference type="ARBA" id="ARBA00022475"/>
    </source>
</evidence>
<dbReference type="GO" id="GO:0005886">
    <property type="term" value="C:plasma membrane"/>
    <property type="evidence" value="ECO:0007669"/>
    <property type="project" value="UniProtKB-SubCell"/>
</dbReference>
<evidence type="ECO:0000256" key="1">
    <source>
        <dbReference type="ARBA" id="ARBA00004651"/>
    </source>
</evidence>
<feature type="domain" description="RDD" evidence="7">
    <location>
        <begin position="19"/>
        <end position="150"/>
    </location>
</feature>
<feature type="transmembrane region" description="Helical" evidence="6">
    <location>
        <begin position="64"/>
        <end position="83"/>
    </location>
</feature>
<evidence type="ECO:0000313" key="8">
    <source>
        <dbReference type="EMBL" id="PIU69336.1"/>
    </source>
</evidence>
<evidence type="ECO:0000256" key="4">
    <source>
        <dbReference type="ARBA" id="ARBA00022989"/>
    </source>
</evidence>
<comment type="subcellular location">
    <subcellularLocation>
        <location evidence="1">Cell membrane</location>
        <topology evidence="1">Multi-pass membrane protein</topology>
    </subcellularLocation>
</comment>
<evidence type="ECO:0000256" key="3">
    <source>
        <dbReference type="ARBA" id="ARBA00022692"/>
    </source>
</evidence>
<keyword evidence="3 6" id="KW-0812">Transmembrane</keyword>
<evidence type="ECO:0000256" key="5">
    <source>
        <dbReference type="ARBA" id="ARBA00023136"/>
    </source>
</evidence>
<name>A0A2M7APN8_UNCKA</name>
<dbReference type="InterPro" id="IPR051791">
    <property type="entry name" value="Pra-immunoreactive"/>
</dbReference>
<dbReference type="AlphaFoldDB" id="A0A2M7APN8"/>
<organism evidence="8 9">
    <name type="scientific">candidate division WWE3 bacterium CG06_land_8_20_14_3_00_42_16</name>
    <dbReference type="NCBI Taxonomy" id="1975083"/>
    <lineage>
        <taxon>Bacteria</taxon>
        <taxon>Katanobacteria</taxon>
    </lineage>
</organism>
<dbReference type="Pfam" id="PF06271">
    <property type="entry name" value="RDD"/>
    <property type="match status" value="1"/>
</dbReference>
<dbReference type="PANTHER" id="PTHR36115">
    <property type="entry name" value="PROLINE-RICH ANTIGEN HOMOLOG-RELATED"/>
    <property type="match status" value="1"/>
</dbReference>